<dbReference type="InterPro" id="IPR003593">
    <property type="entry name" value="AAA+_ATPase"/>
</dbReference>
<evidence type="ECO:0000256" key="10">
    <source>
        <dbReference type="SAM" id="Phobius"/>
    </source>
</evidence>
<dbReference type="Proteomes" id="UP001140293">
    <property type="component" value="Unassembled WGS sequence"/>
</dbReference>
<dbReference type="InterPro" id="IPR002543">
    <property type="entry name" value="FtsK_dom"/>
</dbReference>
<dbReference type="GO" id="GO:0005524">
    <property type="term" value="F:ATP binding"/>
    <property type="evidence" value="ECO:0007669"/>
    <property type="project" value="UniProtKB-UniRule"/>
</dbReference>
<dbReference type="InterPro" id="IPR023837">
    <property type="entry name" value="EccCb-like_Actinobacteria"/>
</dbReference>
<dbReference type="SMART" id="SM00382">
    <property type="entry name" value="AAA"/>
    <property type="match status" value="3"/>
</dbReference>
<evidence type="ECO:0000256" key="2">
    <source>
        <dbReference type="ARBA" id="ARBA00022475"/>
    </source>
</evidence>
<keyword evidence="13" id="KW-1185">Reference proteome</keyword>
<dbReference type="PANTHER" id="PTHR22683">
    <property type="entry name" value="SPORULATION PROTEIN RELATED"/>
    <property type="match status" value="1"/>
</dbReference>
<feature type="domain" description="FtsK" evidence="11">
    <location>
        <begin position="430"/>
        <end position="630"/>
    </location>
</feature>
<dbReference type="NCBIfam" id="TIGR03924">
    <property type="entry name" value="T7SS_EccC_a"/>
    <property type="match status" value="1"/>
</dbReference>
<evidence type="ECO:0000256" key="8">
    <source>
        <dbReference type="ARBA" id="ARBA00023136"/>
    </source>
</evidence>
<evidence type="ECO:0000256" key="4">
    <source>
        <dbReference type="ARBA" id="ARBA00022737"/>
    </source>
</evidence>
<feature type="binding site" evidence="9">
    <location>
        <begin position="1068"/>
        <end position="1075"/>
    </location>
    <ligand>
        <name>ATP</name>
        <dbReference type="ChEBI" id="CHEBI:30616"/>
    </ligand>
</feature>
<reference evidence="12" key="2">
    <citation type="journal article" date="2022" name="BMC Genomics">
        <title>Comparative genome analysis of mycobacteria focusing on tRNA and non-coding RNA.</title>
        <authorList>
            <person name="Behra P.R.K."/>
            <person name="Pettersson B.M.F."/>
            <person name="Ramesh M."/>
            <person name="Das S."/>
            <person name="Dasgupta S."/>
            <person name="Kirsebom L.A."/>
        </authorList>
    </citation>
    <scope>NUCLEOTIDE SEQUENCE</scope>
    <source>
        <strain evidence="12">DSM 44615</strain>
    </source>
</reference>
<evidence type="ECO:0000256" key="5">
    <source>
        <dbReference type="ARBA" id="ARBA00022741"/>
    </source>
</evidence>
<organism evidence="12 13">
    <name type="scientific">[Mycobacterium] manitobense</name>
    <dbReference type="NCBI Taxonomy" id="190147"/>
    <lineage>
        <taxon>Bacteria</taxon>
        <taxon>Bacillati</taxon>
        <taxon>Actinomycetota</taxon>
        <taxon>Actinomycetes</taxon>
        <taxon>Mycobacteriales</taxon>
        <taxon>Mycobacteriaceae</taxon>
        <taxon>Mycolicibacterium</taxon>
    </lineage>
</organism>
<protein>
    <submittedName>
        <fullName evidence="12">Type VII secretion protein EccCa</fullName>
    </submittedName>
</protein>
<dbReference type="InterPro" id="IPR027417">
    <property type="entry name" value="P-loop_NTPase"/>
</dbReference>
<dbReference type="InterPro" id="IPR050206">
    <property type="entry name" value="FtsK/SpoIIIE/SftA"/>
</dbReference>
<keyword evidence="4" id="KW-0677">Repeat</keyword>
<evidence type="ECO:0000256" key="9">
    <source>
        <dbReference type="PROSITE-ProRule" id="PRU00289"/>
    </source>
</evidence>
<feature type="domain" description="FtsK" evidence="11">
    <location>
        <begin position="1051"/>
        <end position="1235"/>
    </location>
</feature>
<feature type="transmembrane region" description="Helical" evidence="10">
    <location>
        <begin position="68"/>
        <end position="87"/>
    </location>
</feature>
<evidence type="ECO:0000256" key="6">
    <source>
        <dbReference type="ARBA" id="ARBA00022840"/>
    </source>
</evidence>
<evidence type="ECO:0000256" key="3">
    <source>
        <dbReference type="ARBA" id="ARBA00022692"/>
    </source>
</evidence>
<dbReference type="PANTHER" id="PTHR22683:SF1">
    <property type="entry name" value="TYPE VII SECRETION SYSTEM PROTEIN ESSC"/>
    <property type="match status" value="1"/>
</dbReference>
<keyword evidence="8 10" id="KW-0472">Membrane</keyword>
<keyword evidence="3 10" id="KW-0812">Transmembrane</keyword>
<dbReference type="SUPFAM" id="SSF52540">
    <property type="entry name" value="P-loop containing nucleoside triphosphate hydrolases"/>
    <property type="match status" value="3"/>
</dbReference>
<dbReference type="GO" id="GO:0003677">
    <property type="term" value="F:DNA binding"/>
    <property type="evidence" value="ECO:0007669"/>
    <property type="project" value="InterPro"/>
</dbReference>
<sequence length="1269" mass="134823">MEFIRGKRLSVPAVADGDIAVQPPPEVPRVTPANPLARLLPVAMVVAAGGMMVLYFTSGASGPRSPMYLLFPVMMVLSLVGTLAYGLRGARTAELDQGRRNYLRYLQALDRAAAEIARAQHRSSHWRHPSPDGLWTLAGGARMWERAPTDDDFGHVRLGLGTRPLSTRLIAPPARPVEEPDPVTTSAVDRLIGNRGIVTDVPVAVDLFRADAIAVTGEGDAVRTLLRAVLCQVAVLHGPEHVRIAAVTDPTTGPCWDWLKWLPHHRHPDTFDGAGPARMTYNTVAAARDAAADLLDGCAGILIVVDLAVPEIPEPLRSQAGAAVTVLLIDVAGTATRGTTPWIVDGGVLTLVDGQRVLADGLDAAAAVACARRLAPYLPVAADADDPLLSRTDWPALVGIDLTRLDPGDVWRSRDAAAQLRVPVGVSEHGEPVHIDVKEAAHRGMGPHGLCIGATGSGKSEFLRTLTLGMLVSHPPDRLNVILIDFKGGATFLGFDRAAHVSAVITNLADEAHLVARMKDALSGEVTRRQEALRAAGNFADIADYHRAKARRPDLPALPSLLIVVDEFSELLSQHPDFAELFVAIGRLGRSLGMHLLLASQRLDEGRLRGLDNHLSYRVCLKTFSAGESRAVLGVPDAHHLPGAPGAAYLRTATGELIRFQTAYVSGTAVEPVRSSATGPIAVPFSAVPAPRPSADAGPGAGAGRSVLDTVLDRLAGHGAPAHRVWLPPLTEPPTLDQLLTHGGLGALTVPIGLVDRPFEQRRDLLTAVLSGAEGNVAVVGGPRSGKSTALRTLALALAATFDPRDVQLYCLDFGGGVLASLHALPHVGAVAGRHESDLVRRTVAELESLVRARELGFRELGVDSVSEFRRRRAAGDPAVAADPFGDVFLVVDGWAVVRQDFEGLDAAITALAAQGLSFGVHVVLAASRWADIRPALKDQLGTRIELRLGDPAESEMDRRRARDLVDCPPGRGITRDGADFTIALPRLDGVARPAGLADALADGAQYLRARHPGRGAAPIRLLPARVELAELTAAAAPGGPVVLGVGERRLTAVTLDFDEQSHLIVLGEPGCGKTSTLRTLCAEIVHTRDARSAELVIVDYRRTLLGVVETDHLRAYLMSAGAVDAHLPALLERLRGRLPGDEVTQRQLRDRSWWSGPEIYVVVDDYDLVAGSAGHPLSALVDYLPHARDIGLHVVVARRSGGAARAMFDPLLAQLRDLGAMGLLMSVQPEDGVLLGSVRPAVRPPGRAVLLARTADEQIVQVGWTEPP</sequence>
<proteinExistence type="predicted"/>
<gene>
    <name evidence="12" type="primary">eccCa</name>
    <name evidence="12" type="ORF">H7I41_03440</name>
</gene>
<keyword evidence="2" id="KW-1003">Cell membrane</keyword>
<accession>A0A9X3BLJ9</accession>
<dbReference type="PROSITE" id="PS50901">
    <property type="entry name" value="FTSK"/>
    <property type="match status" value="3"/>
</dbReference>
<evidence type="ECO:0000259" key="11">
    <source>
        <dbReference type="PROSITE" id="PS50901"/>
    </source>
</evidence>
<feature type="domain" description="FtsK" evidence="11">
    <location>
        <begin position="756"/>
        <end position="956"/>
    </location>
</feature>
<comment type="caution">
    <text evidence="12">The sequence shown here is derived from an EMBL/GenBank/DDBJ whole genome shotgun (WGS) entry which is preliminary data.</text>
</comment>
<keyword evidence="5 9" id="KW-0547">Nucleotide-binding</keyword>
<dbReference type="Gene3D" id="3.40.50.300">
    <property type="entry name" value="P-loop containing nucleotide triphosphate hydrolases"/>
    <property type="match status" value="4"/>
</dbReference>
<dbReference type="Pfam" id="PF01580">
    <property type="entry name" value="FtsK_SpoIIIE"/>
    <property type="match status" value="2"/>
</dbReference>
<evidence type="ECO:0000313" key="13">
    <source>
        <dbReference type="Proteomes" id="UP001140293"/>
    </source>
</evidence>
<evidence type="ECO:0000256" key="1">
    <source>
        <dbReference type="ARBA" id="ARBA00004651"/>
    </source>
</evidence>
<dbReference type="RefSeq" id="WP_264011160.1">
    <property type="nucleotide sequence ID" value="NZ_JACKSJ010000024.1"/>
</dbReference>
<dbReference type="EMBL" id="JACKSJ010000024">
    <property type="protein sequence ID" value="MCV7168975.1"/>
    <property type="molecule type" value="Genomic_DNA"/>
</dbReference>
<feature type="binding site" evidence="9">
    <location>
        <begin position="781"/>
        <end position="788"/>
    </location>
    <ligand>
        <name>ATP</name>
        <dbReference type="ChEBI" id="CHEBI:30616"/>
    </ligand>
</feature>
<comment type="subcellular location">
    <subcellularLocation>
        <location evidence="1">Cell membrane</location>
        <topology evidence="1">Multi-pass membrane protein</topology>
    </subcellularLocation>
</comment>
<dbReference type="NCBIfam" id="TIGR03925">
    <property type="entry name" value="T7SS_EccC_b"/>
    <property type="match status" value="1"/>
</dbReference>
<feature type="binding site" evidence="9">
    <location>
        <begin position="453"/>
        <end position="460"/>
    </location>
    <ligand>
        <name>ATP</name>
        <dbReference type="ChEBI" id="CHEBI:30616"/>
    </ligand>
</feature>
<dbReference type="GO" id="GO:0005886">
    <property type="term" value="C:plasma membrane"/>
    <property type="evidence" value="ECO:0007669"/>
    <property type="project" value="UniProtKB-SubCell"/>
</dbReference>
<reference evidence="12" key="1">
    <citation type="submission" date="2020-07" db="EMBL/GenBank/DDBJ databases">
        <authorList>
            <person name="Pettersson B.M.F."/>
            <person name="Behra P.R.K."/>
            <person name="Ramesh M."/>
            <person name="Das S."/>
            <person name="Dasgupta S."/>
            <person name="Kirsebom L.A."/>
        </authorList>
    </citation>
    <scope>NUCLEOTIDE SEQUENCE</scope>
    <source>
        <strain evidence="12">DSM 44615</strain>
    </source>
</reference>
<keyword evidence="6 9" id="KW-0067">ATP-binding</keyword>
<dbReference type="AlphaFoldDB" id="A0A9X3BLJ9"/>
<dbReference type="InterPro" id="IPR023836">
    <property type="entry name" value="EccCa-like_Actinobacteria"/>
</dbReference>
<feature type="transmembrane region" description="Helical" evidence="10">
    <location>
        <begin position="36"/>
        <end position="56"/>
    </location>
</feature>
<keyword evidence="7 10" id="KW-1133">Transmembrane helix</keyword>
<name>A0A9X3BLJ9_9MYCO</name>
<evidence type="ECO:0000313" key="12">
    <source>
        <dbReference type="EMBL" id="MCV7168975.1"/>
    </source>
</evidence>
<evidence type="ECO:0000256" key="7">
    <source>
        <dbReference type="ARBA" id="ARBA00022989"/>
    </source>
</evidence>